<organism evidence="2 3">
    <name type="scientific">Frankia torreyi</name>
    <dbReference type="NCBI Taxonomy" id="1856"/>
    <lineage>
        <taxon>Bacteria</taxon>
        <taxon>Bacillati</taxon>
        <taxon>Actinomycetota</taxon>
        <taxon>Actinomycetes</taxon>
        <taxon>Frankiales</taxon>
        <taxon>Frankiaceae</taxon>
        <taxon>Frankia</taxon>
    </lineage>
</organism>
<comment type="caution">
    <text evidence="2">The sequence shown here is derived from an EMBL/GenBank/DDBJ whole genome shotgun (WGS) entry which is preliminary data.</text>
</comment>
<proteinExistence type="predicted"/>
<accession>A0A0D8BM36</accession>
<keyword evidence="1" id="KW-0472">Membrane</keyword>
<dbReference type="PATRIC" id="fig|1502723.3.peg.462"/>
<keyword evidence="1" id="KW-0812">Transmembrane</keyword>
<sequence length="177" mass="19217">MGWLRRLVWRDDSQTGESLVMDGPAGREGEPLVFLRVMLALGWVLGTAAMMYGALALDTWDAPGEPTVRTLGSGIARILQWAAGLAAGAPLAALLLAWWGQDRQAARRWTVALAVGLLTAGLILAYRQTYLHRLHQCVAETRAAGGQTSDTYCVENADVACQHQKTIFSPRCPFARP</sequence>
<feature type="transmembrane region" description="Helical" evidence="1">
    <location>
        <begin position="33"/>
        <end position="57"/>
    </location>
</feature>
<evidence type="ECO:0000256" key="1">
    <source>
        <dbReference type="SAM" id="Phobius"/>
    </source>
</evidence>
<keyword evidence="1" id="KW-1133">Transmembrane helix</keyword>
<protein>
    <submittedName>
        <fullName evidence="2">Uncharacterized protein</fullName>
    </submittedName>
</protein>
<keyword evidence="3" id="KW-1185">Reference proteome</keyword>
<reference evidence="2 3" key="2">
    <citation type="journal article" date="2016" name="Genome Announc.">
        <title>Permanent Draft Genome Sequences for Two Variants of Frankia sp. Strain CpI1, the First Frankia Strain Isolated from Root Nodules of Comptonia peregrina.</title>
        <authorList>
            <person name="Oshone R."/>
            <person name="Hurst S.G.IV."/>
            <person name="Abebe-Akele F."/>
            <person name="Simpson S."/>
            <person name="Morris K."/>
            <person name="Thomas W.K."/>
            <person name="Tisa L.S."/>
        </authorList>
    </citation>
    <scope>NUCLEOTIDE SEQUENCE [LARGE SCALE GENOMIC DNA]</scope>
    <source>
        <strain evidence="3">CpI1-S</strain>
    </source>
</reference>
<evidence type="ECO:0000313" key="3">
    <source>
        <dbReference type="Proteomes" id="UP000032545"/>
    </source>
</evidence>
<dbReference type="OrthoDB" id="9897468at2"/>
<gene>
    <name evidence="2" type="ORF">FF36_00416</name>
</gene>
<reference evidence="3" key="1">
    <citation type="submission" date="2015-02" db="EMBL/GenBank/DDBJ databases">
        <title>Draft Genome of Frankia sp. CpI1-S.</title>
        <authorList>
            <person name="Oshone R.T."/>
            <person name="Ngom M."/>
            <person name="Ghodhbane-Gtari F."/>
            <person name="Gtari M."/>
            <person name="Morris K."/>
            <person name="Thomas K."/>
            <person name="Sen A."/>
            <person name="Tisa L.S."/>
        </authorList>
    </citation>
    <scope>NUCLEOTIDE SEQUENCE [LARGE SCALE GENOMIC DNA]</scope>
    <source>
        <strain evidence="3">CpI1-S</strain>
    </source>
</reference>
<evidence type="ECO:0000313" key="2">
    <source>
        <dbReference type="EMBL" id="KJE25283.1"/>
    </source>
</evidence>
<dbReference type="AlphaFoldDB" id="A0A0D8BM36"/>
<feature type="transmembrane region" description="Helical" evidence="1">
    <location>
        <begin position="78"/>
        <end position="100"/>
    </location>
</feature>
<name>A0A0D8BM36_9ACTN</name>
<dbReference type="Proteomes" id="UP000032545">
    <property type="component" value="Unassembled WGS sequence"/>
</dbReference>
<dbReference type="RefSeq" id="WP_044883177.1">
    <property type="nucleotide sequence ID" value="NZ_JYFN01000002.1"/>
</dbReference>
<dbReference type="EMBL" id="JYFN01000002">
    <property type="protein sequence ID" value="KJE25283.1"/>
    <property type="molecule type" value="Genomic_DNA"/>
</dbReference>
<feature type="transmembrane region" description="Helical" evidence="1">
    <location>
        <begin position="106"/>
        <end position="126"/>
    </location>
</feature>